<evidence type="ECO:0000256" key="1">
    <source>
        <dbReference type="SAM" id="MobiDB-lite"/>
    </source>
</evidence>
<proteinExistence type="predicted"/>
<evidence type="ECO:0000313" key="2">
    <source>
        <dbReference type="EnsemblPlants" id="Zm00001eb306600_P001"/>
    </source>
</evidence>
<feature type="region of interest" description="Disordered" evidence="1">
    <location>
        <begin position="264"/>
        <end position="293"/>
    </location>
</feature>
<reference evidence="3" key="1">
    <citation type="submission" date="2015-12" db="EMBL/GenBank/DDBJ databases">
        <title>Update maize B73 reference genome by single molecule sequencing technologies.</title>
        <authorList>
            <consortium name="Maize Genome Sequencing Project"/>
            <person name="Ware D."/>
        </authorList>
    </citation>
    <scope>NUCLEOTIDE SEQUENCE [LARGE SCALE GENOMIC DNA]</scope>
    <source>
        <strain evidence="3">cv. B73</strain>
    </source>
</reference>
<name>A0A804Q842_MAIZE</name>
<dbReference type="InParanoid" id="A0A804Q842"/>
<dbReference type="EnsemblPlants" id="Zm00001eb306600_T001">
    <property type="protein sequence ID" value="Zm00001eb306600_P001"/>
    <property type="gene ID" value="Zm00001eb306600"/>
</dbReference>
<organism evidence="2 3">
    <name type="scientific">Zea mays</name>
    <name type="common">Maize</name>
    <dbReference type="NCBI Taxonomy" id="4577"/>
    <lineage>
        <taxon>Eukaryota</taxon>
        <taxon>Viridiplantae</taxon>
        <taxon>Streptophyta</taxon>
        <taxon>Embryophyta</taxon>
        <taxon>Tracheophyta</taxon>
        <taxon>Spermatophyta</taxon>
        <taxon>Magnoliopsida</taxon>
        <taxon>Liliopsida</taxon>
        <taxon>Poales</taxon>
        <taxon>Poaceae</taxon>
        <taxon>PACMAD clade</taxon>
        <taxon>Panicoideae</taxon>
        <taxon>Andropogonodae</taxon>
        <taxon>Andropogoneae</taxon>
        <taxon>Tripsacinae</taxon>
        <taxon>Zea</taxon>
    </lineage>
</organism>
<reference evidence="2" key="2">
    <citation type="submission" date="2019-07" db="EMBL/GenBank/DDBJ databases">
        <authorList>
            <person name="Seetharam A."/>
            <person name="Woodhouse M."/>
            <person name="Cannon E."/>
        </authorList>
    </citation>
    <scope>NUCLEOTIDE SEQUENCE [LARGE SCALE GENOMIC DNA]</scope>
    <source>
        <strain evidence="2">cv. B73</strain>
    </source>
</reference>
<feature type="compositionally biased region" description="Basic and acidic residues" evidence="1">
    <location>
        <begin position="171"/>
        <end position="183"/>
    </location>
</feature>
<protein>
    <submittedName>
        <fullName evidence="2">Uncharacterized protein</fullName>
    </submittedName>
</protein>
<dbReference type="Proteomes" id="UP000007305">
    <property type="component" value="Chromosome 7"/>
</dbReference>
<dbReference type="Gramene" id="Zm00001eb306600_T001">
    <property type="protein sequence ID" value="Zm00001eb306600_P001"/>
    <property type="gene ID" value="Zm00001eb306600"/>
</dbReference>
<accession>A0A804Q842</accession>
<dbReference type="AlphaFoldDB" id="A0A804Q842"/>
<feature type="region of interest" description="Disordered" evidence="1">
    <location>
        <begin position="146"/>
        <end position="188"/>
    </location>
</feature>
<keyword evidence="3" id="KW-1185">Reference proteome</keyword>
<sequence>MRVVARDGQPHGINVLDIWELHCLLSFPHHAEELAIVLRSCNAHLYIHYICDIYVEINKKNLKFGSTHVCVCDATTKSQPTQKKKNRVMREEDAGHLDDEEVGPAEVAANVTHESLHPPLVELSILAPHGVRLPLVPKQGGQVTASAALGHGRPGARHHPLVQLRPPGPVGDRRAALRARHESDDDGGLCGCALAGEHGVREGHAGPDAENVAHVDAGVQRLARLLPAKRRGETDDAVRGRALRRDDAVPGAVGGAAAAAHVGLPSQDEHQCPAAGQPSGRGGEEEEQEEGYRWLEREQSHYCPQCLPACDA</sequence>
<evidence type="ECO:0000313" key="3">
    <source>
        <dbReference type="Proteomes" id="UP000007305"/>
    </source>
</evidence>
<reference evidence="2" key="3">
    <citation type="submission" date="2021-05" db="UniProtKB">
        <authorList>
            <consortium name="EnsemblPlants"/>
        </authorList>
    </citation>
    <scope>IDENTIFICATION</scope>
    <source>
        <strain evidence="2">cv. B73</strain>
    </source>
</reference>